<dbReference type="AlphaFoldDB" id="A0A382HJL4"/>
<name>A0A382HJL4_9ZZZZ</name>
<dbReference type="Pfam" id="PF13177">
    <property type="entry name" value="DNA_pol3_delta2"/>
    <property type="match status" value="1"/>
</dbReference>
<dbReference type="InterPro" id="IPR050238">
    <property type="entry name" value="DNA_Rep/Repair_Clamp_Loader"/>
</dbReference>
<sequence>IAQALNCVQGCGEPCGECAQCTRIALGQHADVRVVGIGPSEENAPTRTVIRIEDVKDVLRQVYLNPYEGRSSVVIFDGAESMSEEAANALLKTLEEPPDQVTILLLTTNEDYLLSTIRSRCRRLTLLPAPKEEMVGRLVSENGVDAETAETLARLSRGCYGWVFEALKEDQVLQDRESELTRMLETCRAGLDTRFIYASELATMFSRNRDSVRQILFLWLRWWRDLLLMQEGGRDYVHHTDRLAELDLHRNGITTIQIVTFVKLIHETLEALDHNASPRLALEVLMLNLPVAGVKYE</sequence>
<dbReference type="GO" id="GO:0006261">
    <property type="term" value="P:DNA-templated DNA replication"/>
    <property type="evidence" value="ECO:0007669"/>
    <property type="project" value="TreeGrafter"/>
</dbReference>
<dbReference type="PANTHER" id="PTHR11669:SF8">
    <property type="entry name" value="DNA POLYMERASE III SUBUNIT DELTA"/>
    <property type="match status" value="1"/>
</dbReference>
<evidence type="ECO:0000313" key="1">
    <source>
        <dbReference type="EMBL" id="SVB86863.1"/>
    </source>
</evidence>
<feature type="non-terminal residue" evidence="1">
    <location>
        <position position="1"/>
    </location>
</feature>
<organism evidence="1">
    <name type="scientific">marine metagenome</name>
    <dbReference type="NCBI Taxonomy" id="408172"/>
    <lineage>
        <taxon>unclassified sequences</taxon>
        <taxon>metagenomes</taxon>
        <taxon>ecological metagenomes</taxon>
    </lineage>
</organism>
<accession>A0A382HJL4</accession>
<dbReference type="PANTHER" id="PTHR11669">
    <property type="entry name" value="REPLICATION FACTOR C / DNA POLYMERASE III GAMMA-TAU SUBUNIT"/>
    <property type="match status" value="1"/>
</dbReference>
<dbReference type="InterPro" id="IPR027417">
    <property type="entry name" value="P-loop_NTPase"/>
</dbReference>
<gene>
    <name evidence="1" type="ORF">METZ01_LOCUS239717</name>
</gene>
<evidence type="ECO:0008006" key="2">
    <source>
        <dbReference type="Google" id="ProtNLM"/>
    </source>
</evidence>
<dbReference type="SUPFAM" id="SSF52540">
    <property type="entry name" value="P-loop containing nucleoside triphosphate hydrolases"/>
    <property type="match status" value="1"/>
</dbReference>
<reference evidence="1" key="1">
    <citation type="submission" date="2018-05" db="EMBL/GenBank/DDBJ databases">
        <authorList>
            <person name="Lanie J.A."/>
            <person name="Ng W.-L."/>
            <person name="Kazmierczak K.M."/>
            <person name="Andrzejewski T.M."/>
            <person name="Davidsen T.M."/>
            <person name="Wayne K.J."/>
            <person name="Tettelin H."/>
            <person name="Glass J.I."/>
            <person name="Rusch D."/>
            <person name="Podicherti R."/>
            <person name="Tsui H.-C.T."/>
            <person name="Winkler M.E."/>
        </authorList>
    </citation>
    <scope>NUCLEOTIDE SEQUENCE</scope>
</reference>
<protein>
    <recommendedName>
        <fullName evidence="2">DNA-directed DNA polymerase</fullName>
    </recommendedName>
</protein>
<dbReference type="EMBL" id="UINC01061362">
    <property type="protein sequence ID" value="SVB86863.1"/>
    <property type="molecule type" value="Genomic_DNA"/>
</dbReference>
<proteinExistence type="predicted"/>
<dbReference type="Gene3D" id="3.40.50.300">
    <property type="entry name" value="P-loop containing nucleotide triphosphate hydrolases"/>
    <property type="match status" value="1"/>
</dbReference>